<evidence type="ECO:0000256" key="1">
    <source>
        <dbReference type="SAM" id="Phobius"/>
    </source>
</evidence>
<dbReference type="RefSeq" id="WP_106440839.1">
    <property type="nucleotide sequence ID" value="NZ_NCLF01000010.1"/>
</dbReference>
<evidence type="ECO:0000313" key="3">
    <source>
        <dbReference type="Proteomes" id="UP000255087"/>
    </source>
</evidence>
<keyword evidence="1" id="KW-1133">Transmembrane helix</keyword>
<feature type="transmembrane region" description="Helical" evidence="1">
    <location>
        <begin position="63"/>
        <end position="83"/>
    </location>
</feature>
<proteinExistence type="predicted"/>
<evidence type="ECO:0000313" key="2">
    <source>
        <dbReference type="EMBL" id="SUP83440.1"/>
    </source>
</evidence>
<dbReference type="AlphaFoldDB" id="A0A380QAZ6"/>
<gene>
    <name evidence="2" type="ORF">NCTC8580_02570</name>
</gene>
<accession>A0A380QAZ6</accession>
<name>A0A380QAZ6_YERPU</name>
<reference evidence="2 3" key="1">
    <citation type="submission" date="2018-06" db="EMBL/GenBank/DDBJ databases">
        <authorList>
            <consortium name="Pathogen Informatics"/>
            <person name="Doyle S."/>
        </authorList>
    </citation>
    <scope>NUCLEOTIDE SEQUENCE [LARGE SCALE GENOMIC DNA]</scope>
    <source>
        <strain evidence="2 3">NCTC8580</strain>
    </source>
</reference>
<feature type="transmembrane region" description="Helical" evidence="1">
    <location>
        <begin position="104"/>
        <end position="123"/>
    </location>
</feature>
<sequence length="174" mass="19842">MEFSGLSKWIQSLARLAKLLYKKRAKIIAQLVIVGYCFPRIAFAITGEKGSISMHKSTVGDDIIYMYLITLAFVAPLGAKWLLTYINLNGRCFIYGILDELSSLFGNILLIISGYLVFVYSTFTVHNQNWLAVMSVAAFFMYAVLEYISYYSVVRIKEIRKERADKKACTRQTD</sequence>
<organism evidence="2 3">
    <name type="scientific">Yersinia pseudotuberculosis</name>
    <dbReference type="NCBI Taxonomy" id="633"/>
    <lineage>
        <taxon>Bacteria</taxon>
        <taxon>Pseudomonadati</taxon>
        <taxon>Pseudomonadota</taxon>
        <taxon>Gammaproteobacteria</taxon>
        <taxon>Enterobacterales</taxon>
        <taxon>Yersiniaceae</taxon>
        <taxon>Yersinia</taxon>
    </lineage>
</organism>
<feature type="transmembrane region" description="Helical" evidence="1">
    <location>
        <begin position="25"/>
        <end position="43"/>
    </location>
</feature>
<dbReference type="EMBL" id="UHJC01000001">
    <property type="protein sequence ID" value="SUP83440.1"/>
    <property type="molecule type" value="Genomic_DNA"/>
</dbReference>
<keyword evidence="1" id="KW-0472">Membrane</keyword>
<keyword evidence="1" id="KW-0812">Transmembrane</keyword>
<protein>
    <submittedName>
        <fullName evidence="2">Uncharacterized protein</fullName>
    </submittedName>
</protein>
<dbReference type="Proteomes" id="UP000255087">
    <property type="component" value="Unassembled WGS sequence"/>
</dbReference>
<feature type="transmembrane region" description="Helical" evidence="1">
    <location>
        <begin position="129"/>
        <end position="153"/>
    </location>
</feature>